<reference evidence="2" key="1">
    <citation type="submission" date="2020-05" db="EMBL/GenBank/DDBJ databases">
        <title>Phylogenomic resolution of chytrid fungi.</title>
        <authorList>
            <person name="Stajich J.E."/>
            <person name="Amses K."/>
            <person name="Simmons R."/>
            <person name="Seto K."/>
            <person name="Myers J."/>
            <person name="Bonds A."/>
            <person name="Quandt C.A."/>
            <person name="Barry K."/>
            <person name="Liu P."/>
            <person name="Grigoriev I."/>
            <person name="Longcore J.E."/>
            <person name="James T.Y."/>
        </authorList>
    </citation>
    <scope>NUCLEOTIDE SEQUENCE</scope>
    <source>
        <strain evidence="2">JEL0379</strain>
    </source>
</reference>
<dbReference type="Proteomes" id="UP001212152">
    <property type="component" value="Unassembled WGS sequence"/>
</dbReference>
<keyword evidence="3" id="KW-1185">Reference proteome</keyword>
<proteinExistence type="predicted"/>
<accession>A0AAD5XIR3</accession>
<feature type="region of interest" description="Disordered" evidence="1">
    <location>
        <begin position="95"/>
        <end position="123"/>
    </location>
</feature>
<feature type="compositionally biased region" description="Basic and acidic residues" evidence="1">
    <location>
        <begin position="314"/>
        <end position="323"/>
    </location>
</feature>
<feature type="region of interest" description="Disordered" evidence="1">
    <location>
        <begin position="376"/>
        <end position="403"/>
    </location>
</feature>
<evidence type="ECO:0000313" key="2">
    <source>
        <dbReference type="EMBL" id="KAJ3165179.1"/>
    </source>
</evidence>
<evidence type="ECO:0000256" key="1">
    <source>
        <dbReference type="SAM" id="MobiDB-lite"/>
    </source>
</evidence>
<name>A0AAD5XIR3_9FUNG</name>
<comment type="caution">
    <text evidence="2">The sequence shown here is derived from an EMBL/GenBank/DDBJ whole genome shotgun (WGS) entry which is preliminary data.</text>
</comment>
<sequence>MEQQRSSERQMRSMLLELSRMTRETQNLGQSVQALAAGTHVQEGLGAILEQIHGLRNDFLGEHPEDPDAMLHADQQAEEMTPPPRAARTPVACTPVRRVDTPGSPRRHLDDDNVSVHSWSGSSASSVDHKNLPKFGGERTDEYEQWAKKLRIIKSLKEYSDHAIKKAIPLLFKEGKPAYHWFETLDLEEVADLDFEGWMELIREEFADPDEVSKAMALYADCTPRSGKFKTFVEFIDEKLALRSRAFGATAAHNMPVQTTIQSILTHLPPEVRSLAQITNFKSFSELRKWAKMYFSSSRSQELDPCASRKRPHDHAGDKEKGKTHQKGTNASNSTSKAGETAAKPGNKSPPDGNKEPPRPCRICQQKHWTQYCWKSEARIDPPPGKAGPYGRAKPAAKKEPTKSYIVEVDDEESPTNFNYYVSQGFSPVGHFHDHHAYAVLDPISAAEVVEMKVTPLMDGVFAAIKAVWGSPLIDLFADPGKPRAERYCGPKLPSQPGWLNLDGFSVSWATHRLLYAHVATQDARRVLDKVRRDETPALILVSRVADADRAELLQWSSDHPLLLPPNEEGEELIAYLLTGNPVRADYFSRRGNPSYGFLMEHPRVLASQLSAAEHFAFKVDTAAPKKYQPHKVFSTKAQAVEASWSDVADDLIANDDAAYHEDVVNPDHAPRTHPLWTLATINGFWAPVILDAGASRSLISGYESVLFQKDELTDMPDIKRGRILLIPRVLLCG</sequence>
<organism evidence="2 3">
    <name type="scientific">Geranomyces variabilis</name>
    <dbReference type="NCBI Taxonomy" id="109894"/>
    <lineage>
        <taxon>Eukaryota</taxon>
        <taxon>Fungi</taxon>
        <taxon>Fungi incertae sedis</taxon>
        <taxon>Chytridiomycota</taxon>
        <taxon>Chytridiomycota incertae sedis</taxon>
        <taxon>Chytridiomycetes</taxon>
        <taxon>Spizellomycetales</taxon>
        <taxon>Powellomycetaceae</taxon>
        <taxon>Geranomyces</taxon>
    </lineage>
</organism>
<feature type="region of interest" description="Disordered" evidence="1">
    <location>
        <begin position="301"/>
        <end position="361"/>
    </location>
</feature>
<evidence type="ECO:0000313" key="3">
    <source>
        <dbReference type="Proteomes" id="UP001212152"/>
    </source>
</evidence>
<protein>
    <submittedName>
        <fullName evidence="2">Uncharacterized protein</fullName>
    </submittedName>
</protein>
<dbReference type="EMBL" id="JADGJQ010000232">
    <property type="protein sequence ID" value="KAJ3165179.1"/>
    <property type="molecule type" value="Genomic_DNA"/>
</dbReference>
<dbReference type="AlphaFoldDB" id="A0AAD5XIR3"/>
<gene>
    <name evidence="2" type="ORF">HDU87_003283</name>
</gene>
<feature type="compositionally biased region" description="Polar residues" evidence="1">
    <location>
        <begin position="327"/>
        <end position="338"/>
    </location>
</feature>